<reference evidence="13 14" key="1">
    <citation type="submission" date="2024-01" db="EMBL/GenBank/DDBJ databases">
        <authorList>
            <person name="Alioto T."/>
            <person name="Alioto T."/>
            <person name="Gomez Garrido J."/>
        </authorList>
    </citation>
    <scope>NUCLEOTIDE SEQUENCE [LARGE SCALE GENOMIC DNA]</scope>
</reference>
<evidence type="ECO:0000256" key="10">
    <source>
        <dbReference type="PROSITE-ProRule" id="PRU00042"/>
    </source>
</evidence>
<dbReference type="GO" id="GO:0005654">
    <property type="term" value="C:nucleoplasm"/>
    <property type="evidence" value="ECO:0007669"/>
    <property type="project" value="TreeGrafter"/>
</dbReference>
<protein>
    <submittedName>
        <fullName evidence="13">Zinc finger protein 16-like</fullName>
    </submittedName>
</protein>
<evidence type="ECO:0000256" key="1">
    <source>
        <dbReference type="ARBA" id="ARBA00004123"/>
    </source>
</evidence>
<evidence type="ECO:0000256" key="8">
    <source>
        <dbReference type="ARBA" id="ARBA00023163"/>
    </source>
</evidence>
<feature type="compositionally biased region" description="Basic and acidic residues" evidence="11">
    <location>
        <begin position="189"/>
        <end position="207"/>
    </location>
</feature>
<keyword evidence="5" id="KW-0862">Zinc</keyword>
<evidence type="ECO:0000256" key="9">
    <source>
        <dbReference type="ARBA" id="ARBA00023242"/>
    </source>
</evidence>
<keyword evidence="9" id="KW-0539">Nucleus</keyword>
<sequence length="703" mass="77926">MEQLVTNHKKILKDPVGTRAKHAQVQAASRQRKIEEDPVGARAKHAQVQAARATRQKFLLTFQDAPFQQASSFTSVVIYQSQNGESLTNNVTAQQSTDSVFLNCNSESVKQEEIEMWPENIVECVVGEDYKDIDMKSPHETSLESTDDSTSSDTDEDEMCSIPVDVSPKDPKWKSTDDSTSLDTDEDEICSKHVDVSLKDPEMKSIDDSTSSDTDEDEMCSISVDVSSKDSERSSTDDSTSSDTDEDELCSISVDVSPKDPEPKSTDDSTSSDSDDENGTFSKPDDPEYGLESDSSSDSSATDGSSDSSNNPHSKKIPATLNTICYGCGRGPFRRLGVHLRHCRGKRKEYECTLCKMLFKSDLSLKHHYMSLFSCDICNQVFYHEYEYDDHQCPKGSNLSFYFFCHYSMPKKCSKCNFLFTCKKTLLNHVARDHKLGIVANPSELTNEKVPMGDAAIQSTTSMSGYVRVYNAATCQNTNPAGQTCTGSLSTAVKSASTGKPSAQLCIISPAPPVRSGEPPPNALLFFPPGDTDKPPATPVSPPVSPPALTTMALFENNSRNMALMKGMSKDWRSKAPHPCRECGAILRQPSLIISHRYLHRGRRSHRCQCGRAFRRRLHLLRHCVQHAEAMSYICASCGESFSGARQLAEHMNGKSGKKSSTSGKCKMPFKCDCGQLFFRPSAYIWHQLKNKTKTKQWKKNLK</sequence>
<evidence type="ECO:0000256" key="11">
    <source>
        <dbReference type="SAM" id="MobiDB-lite"/>
    </source>
</evidence>
<organism evidence="13 14">
    <name type="scientific">Scomber scombrus</name>
    <name type="common">Atlantic mackerel</name>
    <name type="synonym">Scomber vernalis</name>
    <dbReference type="NCBI Taxonomy" id="13677"/>
    <lineage>
        <taxon>Eukaryota</taxon>
        <taxon>Metazoa</taxon>
        <taxon>Chordata</taxon>
        <taxon>Craniata</taxon>
        <taxon>Vertebrata</taxon>
        <taxon>Euteleostomi</taxon>
        <taxon>Actinopterygii</taxon>
        <taxon>Neopterygii</taxon>
        <taxon>Teleostei</taxon>
        <taxon>Neoteleostei</taxon>
        <taxon>Acanthomorphata</taxon>
        <taxon>Pelagiaria</taxon>
        <taxon>Scombriformes</taxon>
        <taxon>Scombridae</taxon>
        <taxon>Scomber</taxon>
    </lineage>
</organism>
<dbReference type="PANTHER" id="PTHR24399:SF70">
    <property type="entry name" value="C2H2-TYPE DOMAIN-CONTAINING PROTEIN"/>
    <property type="match status" value="1"/>
</dbReference>
<dbReference type="PROSITE" id="PS00028">
    <property type="entry name" value="ZINC_FINGER_C2H2_1"/>
    <property type="match status" value="2"/>
</dbReference>
<keyword evidence="7" id="KW-0238">DNA-binding</keyword>
<keyword evidence="3" id="KW-0677">Repeat</keyword>
<dbReference type="SMART" id="SM00355">
    <property type="entry name" value="ZnF_C2H2"/>
    <property type="match status" value="6"/>
</dbReference>
<dbReference type="Proteomes" id="UP001314229">
    <property type="component" value="Unassembled WGS sequence"/>
</dbReference>
<keyword evidence="6" id="KW-0805">Transcription regulation</keyword>
<evidence type="ECO:0000259" key="12">
    <source>
        <dbReference type="PROSITE" id="PS50157"/>
    </source>
</evidence>
<dbReference type="SUPFAM" id="SSF57667">
    <property type="entry name" value="beta-beta-alpha zinc fingers"/>
    <property type="match status" value="1"/>
</dbReference>
<dbReference type="InterPro" id="IPR013087">
    <property type="entry name" value="Znf_C2H2_type"/>
</dbReference>
<feature type="compositionally biased region" description="Basic and acidic residues" evidence="11">
    <location>
        <begin position="167"/>
        <end position="177"/>
    </location>
</feature>
<evidence type="ECO:0000313" key="14">
    <source>
        <dbReference type="Proteomes" id="UP001314229"/>
    </source>
</evidence>
<keyword evidence="8" id="KW-0804">Transcription</keyword>
<feature type="domain" description="C2H2-type" evidence="12">
    <location>
        <begin position="633"/>
        <end position="660"/>
    </location>
</feature>
<accession>A0AAV1PKN4</accession>
<dbReference type="GO" id="GO:0001227">
    <property type="term" value="F:DNA-binding transcription repressor activity, RNA polymerase II-specific"/>
    <property type="evidence" value="ECO:0007669"/>
    <property type="project" value="TreeGrafter"/>
</dbReference>
<comment type="caution">
    <text evidence="13">The sequence shown here is derived from an EMBL/GenBank/DDBJ whole genome shotgun (WGS) entry which is preliminary data.</text>
</comment>
<keyword evidence="2" id="KW-0479">Metal-binding</keyword>
<evidence type="ECO:0000256" key="6">
    <source>
        <dbReference type="ARBA" id="ARBA00023015"/>
    </source>
</evidence>
<dbReference type="GO" id="GO:0000978">
    <property type="term" value="F:RNA polymerase II cis-regulatory region sequence-specific DNA binding"/>
    <property type="evidence" value="ECO:0007669"/>
    <property type="project" value="TreeGrafter"/>
</dbReference>
<dbReference type="Gene3D" id="3.30.160.60">
    <property type="entry name" value="Classic Zinc Finger"/>
    <property type="match status" value="2"/>
</dbReference>
<proteinExistence type="predicted"/>
<dbReference type="AlphaFoldDB" id="A0AAV1PKN4"/>
<feature type="compositionally biased region" description="Basic and acidic residues" evidence="11">
    <location>
        <begin position="227"/>
        <end position="236"/>
    </location>
</feature>
<gene>
    <name evidence="13" type="ORF">FSCOSCO3_A027166</name>
</gene>
<evidence type="ECO:0000313" key="13">
    <source>
        <dbReference type="EMBL" id="CAK6971087.1"/>
    </source>
</evidence>
<comment type="subcellular location">
    <subcellularLocation>
        <location evidence="1">Nucleus</location>
    </subcellularLocation>
</comment>
<dbReference type="GO" id="GO:0008270">
    <property type="term" value="F:zinc ion binding"/>
    <property type="evidence" value="ECO:0007669"/>
    <property type="project" value="UniProtKB-KW"/>
</dbReference>
<feature type="region of interest" description="Disordered" evidence="11">
    <location>
        <begin position="136"/>
        <end position="315"/>
    </location>
</feature>
<keyword evidence="4 10" id="KW-0863">Zinc-finger</keyword>
<dbReference type="EMBL" id="CAWUFR010000170">
    <property type="protein sequence ID" value="CAK6971087.1"/>
    <property type="molecule type" value="Genomic_DNA"/>
</dbReference>
<evidence type="ECO:0000256" key="3">
    <source>
        <dbReference type="ARBA" id="ARBA00022737"/>
    </source>
</evidence>
<keyword evidence="14" id="KW-1185">Reference proteome</keyword>
<dbReference type="InterPro" id="IPR036236">
    <property type="entry name" value="Znf_C2H2_sf"/>
</dbReference>
<feature type="compositionally biased region" description="Basic and acidic residues" evidence="11">
    <location>
        <begin position="257"/>
        <end position="267"/>
    </location>
</feature>
<evidence type="ECO:0000256" key="2">
    <source>
        <dbReference type="ARBA" id="ARBA00022723"/>
    </source>
</evidence>
<dbReference type="PANTHER" id="PTHR24399">
    <property type="entry name" value="ZINC FINGER AND BTB DOMAIN-CONTAINING"/>
    <property type="match status" value="1"/>
</dbReference>
<evidence type="ECO:0000256" key="4">
    <source>
        <dbReference type="ARBA" id="ARBA00022771"/>
    </source>
</evidence>
<feature type="compositionally biased region" description="Low complexity" evidence="11">
    <location>
        <begin position="293"/>
        <end position="309"/>
    </location>
</feature>
<feature type="domain" description="C2H2-type" evidence="12">
    <location>
        <begin position="578"/>
        <end position="605"/>
    </location>
</feature>
<dbReference type="PROSITE" id="PS50157">
    <property type="entry name" value="ZINC_FINGER_C2H2_2"/>
    <property type="match status" value="2"/>
</dbReference>
<name>A0AAV1PKN4_SCOSC</name>
<evidence type="ECO:0000256" key="5">
    <source>
        <dbReference type="ARBA" id="ARBA00022833"/>
    </source>
</evidence>
<evidence type="ECO:0000256" key="7">
    <source>
        <dbReference type="ARBA" id="ARBA00023125"/>
    </source>
</evidence>